<feature type="signal peptide" evidence="2">
    <location>
        <begin position="1"/>
        <end position="16"/>
    </location>
</feature>
<evidence type="ECO:0000256" key="2">
    <source>
        <dbReference type="SAM" id="SignalP"/>
    </source>
</evidence>
<evidence type="ECO:0000256" key="1">
    <source>
        <dbReference type="SAM" id="Phobius"/>
    </source>
</evidence>
<reference evidence="4" key="1">
    <citation type="journal article" date="2019" name="Int. J. Syst. Evol. Microbiol.">
        <title>The Global Catalogue of Microorganisms (GCM) 10K type strain sequencing project: providing services to taxonomists for standard genome sequencing and annotation.</title>
        <authorList>
            <consortium name="The Broad Institute Genomics Platform"/>
            <consortium name="The Broad Institute Genome Sequencing Center for Infectious Disease"/>
            <person name="Wu L."/>
            <person name="Ma J."/>
        </authorList>
    </citation>
    <scope>NUCLEOTIDE SEQUENCE [LARGE SCALE GENOMIC DNA]</scope>
    <source>
        <strain evidence="4">CGMCC 4.7152</strain>
    </source>
</reference>
<feature type="chain" id="PRO_5045102563" evidence="2">
    <location>
        <begin position="17"/>
        <end position="335"/>
    </location>
</feature>
<sequence>MKVTLPFLFAAAAALAAALGAPLATTVLGLIAFGVLHNVLELRYVTGRFAPVLNGRFLAVLFALISAIVLCRIAAMFVGQPARDAEILVGYAVLAAGCAHALRGWLLGAAGTVLAVAAAVSLSWPGYHFVVLAHLHNVVPLFFLWEWAAALPPVTRRWFRSIQVGWVLVLPLAVLLGAFDVSGVSASTVAAFAGDPAKIMALSAPPASSAVVGARFLVVFAFLQTMHYFVWVWFLPRHAPAAARAFEARVPWLRGSRAWALGAGLGGFLAVLFFIDYASGRALYSAFASYHAYLEFPVLLAMLLGAGAARSQLVFRETATGGQQTAAVSTLTGEI</sequence>
<dbReference type="EMBL" id="JBHSIU010000013">
    <property type="protein sequence ID" value="MFC4998768.1"/>
    <property type="molecule type" value="Genomic_DNA"/>
</dbReference>
<feature type="transmembrane region" description="Helical" evidence="1">
    <location>
        <begin position="213"/>
        <end position="235"/>
    </location>
</feature>
<dbReference type="RefSeq" id="WP_380115010.1">
    <property type="nucleotide sequence ID" value="NZ_JBHSIU010000013.1"/>
</dbReference>
<feature type="transmembrane region" description="Helical" evidence="1">
    <location>
        <begin position="87"/>
        <end position="120"/>
    </location>
</feature>
<keyword evidence="1" id="KW-0472">Membrane</keyword>
<keyword evidence="1" id="KW-0812">Transmembrane</keyword>
<feature type="transmembrane region" description="Helical" evidence="1">
    <location>
        <begin position="53"/>
        <end position="75"/>
    </location>
</feature>
<accession>A0ABV9VR44</accession>
<feature type="transmembrane region" description="Helical" evidence="1">
    <location>
        <begin position="166"/>
        <end position="193"/>
    </location>
</feature>
<name>A0ABV9VR44_9ACTN</name>
<feature type="transmembrane region" description="Helical" evidence="1">
    <location>
        <begin position="256"/>
        <end position="275"/>
    </location>
</feature>
<feature type="transmembrane region" description="Helical" evidence="1">
    <location>
        <begin position="126"/>
        <end position="145"/>
    </location>
</feature>
<evidence type="ECO:0000313" key="4">
    <source>
        <dbReference type="Proteomes" id="UP001595912"/>
    </source>
</evidence>
<keyword evidence="2" id="KW-0732">Signal</keyword>
<organism evidence="3 4">
    <name type="scientific">Dactylosporangium cerinum</name>
    <dbReference type="NCBI Taxonomy" id="1434730"/>
    <lineage>
        <taxon>Bacteria</taxon>
        <taxon>Bacillati</taxon>
        <taxon>Actinomycetota</taxon>
        <taxon>Actinomycetes</taxon>
        <taxon>Micromonosporales</taxon>
        <taxon>Micromonosporaceae</taxon>
        <taxon>Dactylosporangium</taxon>
    </lineage>
</organism>
<feature type="transmembrane region" description="Helical" evidence="1">
    <location>
        <begin position="287"/>
        <end position="306"/>
    </location>
</feature>
<comment type="caution">
    <text evidence="3">The sequence shown here is derived from an EMBL/GenBank/DDBJ whole genome shotgun (WGS) entry which is preliminary data.</text>
</comment>
<keyword evidence="1" id="KW-1133">Transmembrane helix</keyword>
<proteinExistence type="predicted"/>
<evidence type="ECO:0000313" key="3">
    <source>
        <dbReference type="EMBL" id="MFC4998768.1"/>
    </source>
</evidence>
<keyword evidence="4" id="KW-1185">Reference proteome</keyword>
<gene>
    <name evidence="3" type="ORF">ACFPIJ_13095</name>
</gene>
<dbReference type="Proteomes" id="UP001595912">
    <property type="component" value="Unassembled WGS sequence"/>
</dbReference>
<protein>
    <submittedName>
        <fullName evidence="3">Uncharacterized protein</fullName>
    </submittedName>
</protein>